<gene>
    <name evidence="1" type="ORF">SKA53_07601</name>
</gene>
<dbReference type="EMBL" id="AAMS01000006">
    <property type="protein sequence ID" value="EAQ05952.1"/>
    <property type="molecule type" value="Genomic_DNA"/>
</dbReference>
<proteinExistence type="predicted"/>
<comment type="caution">
    <text evidence="1">The sequence shown here is derived from an EMBL/GenBank/DDBJ whole genome shotgun (WGS) entry which is preliminary data.</text>
</comment>
<dbReference type="STRING" id="314232.SKA53_07601"/>
<evidence type="ECO:0000313" key="2">
    <source>
        <dbReference type="Proteomes" id="UP000004507"/>
    </source>
</evidence>
<sequence>MNPLHDLYAQIYVDCDALRSKTDISFRYETRAKGWIMPSYNRTFDLSIADVDLIEEALRARGRELSRMRLALTEENPAHLESIRVIEQDQRTGEELLGRLHDQKIFYRPRKAVYVGG</sequence>
<dbReference type="Proteomes" id="UP000004507">
    <property type="component" value="Unassembled WGS sequence"/>
</dbReference>
<dbReference type="AlphaFoldDB" id="A3V6T6"/>
<name>A3V6T6_9RHOB</name>
<dbReference type="HOGENOM" id="CLU_168216_0_0_5"/>
<evidence type="ECO:0000313" key="1">
    <source>
        <dbReference type="EMBL" id="EAQ05952.1"/>
    </source>
</evidence>
<protein>
    <submittedName>
        <fullName evidence="1">Uncharacterized protein</fullName>
    </submittedName>
</protein>
<keyword evidence="2" id="KW-1185">Reference proteome</keyword>
<organism evidence="1 2">
    <name type="scientific">Yoonia vestfoldensis SKA53</name>
    <dbReference type="NCBI Taxonomy" id="314232"/>
    <lineage>
        <taxon>Bacteria</taxon>
        <taxon>Pseudomonadati</taxon>
        <taxon>Pseudomonadota</taxon>
        <taxon>Alphaproteobacteria</taxon>
        <taxon>Rhodobacterales</taxon>
        <taxon>Paracoccaceae</taxon>
        <taxon>Yoonia</taxon>
    </lineage>
</organism>
<reference evidence="1 2" key="1">
    <citation type="submission" date="2006-01" db="EMBL/GenBank/DDBJ databases">
        <authorList>
            <person name="Hagstrom A."/>
            <person name="Ferriera S."/>
            <person name="Johnson J."/>
            <person name="Kravitz S."/>
            <person name="Halpern A."/>
            <person name="Remington K."/>
            <person name="Beeson K."/>
            <person name="Tran B."/>
            <person name="Rogers Y.-H."/>
            <person name="Friedman R."/>
            <person name="Venter J.C."/>
        </authorList>
    </citation>
    <scope>NUCLEOTIDE SEQUENCE [LARGE SCALE GENOMIC DNA]</scope>
    <source>
        <strain evidence="1 2">SKA53</strain>
    </source>
</reference>
<accession>A3V6T6</accession>
<dbReference type="eggNOG" id="ENOG5033NPG">
    <property type="taxonomic scope" value="Bacteria"/>
</dbReference>